<protein>
    <recommendedName>
        <fullName evidence="1">TOD1/MUCI70 glycosyltransferase-like domain-containing protein</fullName>
    </recommendedName>
</protein>
<dbReference type="OrthoDB" id="396512at2"/>
<reference evidence="3" key="1">
    <citation type="submission" date="2016-10" db="EMBL/GenBank/DDBJ databases">
        <authorList>
            <person name="Varghese N."/>
            <person name="Submissions S."/>
        </authorList>
    </citation>
    <scope>NUCLEOTIDE SEQUENCE [LARGE SCALE GENOMIC DNA]</scope>
    <source>
        <strain evidence="3">IBRC-M10078</strain>
    </source>
</reference>
<dbReference type="InterPro" id="IPR048354">
    <property type="entry name" value="TOD1_MUCI70_glycTrfase_dom"/>
</dbReference>
<evidence type="ECO:0000313" key="3">
    <source>
        <dbReference type="Proteomes" id="UP000199159"/>
    </source>
</evidence>
<sequence length="314" mass="36990">MLADSKFTQETYVEMMNAIKSANAGYNEIYKIPVRSQVPLMGRVYNYMVRKISQRKRLKAYDQELSQFPNLPRNETVLPDSAASSSNQFFSNDRIAIYTSVFGTYDHIHEPLVSPDNCDYYIVTDQDVNGSSKWCKKNIEEFDHLTKEMTTIEKNRFFKMNPHLLFPDYTYSIYIDGNIQVMTDLTEFIYQIGPSGIAVHKHRERDCVYEEAREVLLLNRDSVENITKHIHYIAETNMPRNYGLLECNVLVRKHHDPICQKFMEDWWTEFSQYSNRDQLAFAHTLFQNNLTLKDLGLIGNNVYENYAFKIHRHK</sequence>
<organism evidence="2 3">
    <name type="scientific">Litchfieldia salsa</name>
    <dbReference type="NCBI Taxonomy" id="930152"/>
    <lineage>
        <taxon>Bacteria</taxon>
        <taxon>Bacillati</taxon>
        <taxon>Bacillota</taxon>
        <taxon>Bacilli</taxon>
        <taxon>Bacillales</taxon>
        <taxon>Bacillaceae</taxon>
        <taxon>Litchfieldia</taxon>
    </lineage>
</organism>
<name>A0A1H0W612_9BACI</name>
<dbReference type="Pfam" id="PF04765">
    <property type="entry name" value="TOD1_MUCI70"/>
    <property type="match status" value="1"/>
</dbReference>
<feature type="domain" description="TOD1/MUCI70 glycosyltransferase-like" evidence="1">
    <location>
        <begin position="95"/>
        <end position="287"/>
    </location>
</feature>
<accession>A0A1H0W612</accession>
<dbReference type="EMBL" id="FNJU01000009">
    <property type="protein sequence ID" value="SDP85746.1"/>
    <property type="molecule type" value="Genomic_DNA"/>
</dbReference>
<keyword evidence="3" id="KW-1185">Reference proteome</keyword>
<dbReference type="PANTHER" id="PTHR12956:SF17">
    <property type="entry name" value="OS01G0749100 PROTEIN"/>
    <property type="match status" value="1"/>
</dbReference>
<evidence type="ECO:0000313" key="2">
    <source>
        <dbReference type="EMBL" id="SDP85746.1"/>
    </source>
</evidence>
<dbReference type="Proteomes" id="UP000199159">
    <property type="component" value="Unassembled WGS sequence"/>
</dbReference>
<dbReference type="InterPro" id="IPR006852">
    <property type="entry name" value="TOD1_MUCI70"/>
</dbReference>
<proteinExistence type="predicted"/>
<dbReference type="AlphaFoldDB" id="A0A1H0W612"/>
<evidence type="ECO:0000259" key="1">
    <source>
        <dbReference type="Pfam" id="PF04765"/>
    </source>
</evidence>
<dbReference type="RefSeq" id="WP_090856666.1">
    <property type="nucleotide sequence ID" value="NZ_FNJU01000009.1"/>
</dbReference>
<dbReference type="PANTHER" id="PTHR12956">
    <property type="entry name" value="ALKALINE CERAMIDASE-RELATED"/>
    <property type="match status" value="1"/>
</dbReference>
<gene>
    <name evidence="2" type="ORF">SAMN05216565_10964</name>
</gene>
<dbReference type="STRING" id="930152.SAMN05216565_10964"/>